<comment type="caution">
    <text evidence="9">The sequence shown here is derived from an EMBL/GenBank/DDBJ whole genome shotgun (WGS) entry which is preliminary data.</text>
</comment>
<dbReference type="EC" id="2.4.2.-" evidence="6"/>
<dbReference type="Pfam" id="PF00644">
    <property type="entry name" value="PARP"/>
    <property type="match status" value="1"/>
</dbReference>
<dbReference type="OrthoDB" id="9975606at2759"/>
<dbReference type="InterPro" id="IPR052056">
    <property type="entry name" value="Mono-ARTD/PARP"/>
</dbReference>
<dbReference type="GO" id="GO:0010629">
    <property type="term" value="P:negative regulation of gene expression"/>
    <property type="evidence" value="ECO:0007669"/>
    <property type="project" value="TreeGrafter"/>
</dbReference>
<evidence type="ECO:0000256" key="6">
    <source>
        <dbReference type="RuleBase" id="RU362114"/>
    </source>
</evidence>
<evidence type="ECO:0000256" key="1">
    <source>
        <dbReference type="ARBA" id="ARBA00004123"/>
    </source>
</evidence>
<dbReference type="PANTHER" id="PTHR14453">
    <property type="entry name" value="PARP/ZINC FINGER CCCH TYPE DOMAIN CONTAINING PROTEIN"/>
    <property type="match status" value="1"/>
</dbReference>
<keyword evidence="5" id="KW-0539">Nucleus</keyword>
<dbReference type="PROSITE" id="PS51059">
    <property type="entry name" value="PARP_CATALYTIC"/>
    <property type="match status" value="1"/>
</dbReference>
<dbReference type="GO" id="GO:0005634">
    <property type="term" value="C:nucleus"/>
    <property type="evidence" value="ECO:0007669"/>
    <property type="project" value="UniProtKB-SubCell"/>
</dbReference>
<evidence type="ECO:0000256" key="4">
    <source>
        <dbReference type="ARBA" id="ARBA00023027"/>
    </source>
</evidence>
<organism evidence="9 10">
    <name type="scientific">Desmophyllum pertusum</name>
    <dbReference type="NCBI Taxonomy" id="174260"/>
    <lineage>
        <taxon>Eukaryota</taxon>
        <taxon>Metazoa</taxon>
        <taxon>Cnidaria</taxon>
        <taxon>Anthozoa</taxon>
        <taxon>Hexacorallia</taxon>
        <taxon>Scleractinia</taxon>
        <taxon>Caryophylliina</taxon>
        <taxon>Caryophylliidae</taxon>
        <taxon>Desmophyllum</taxon>
    </lineage>
</organism>
<evidence type="ECO:0000259" key="8">
    <source>
        <dbReference type="PROSITE" id="PS51059"/>
    </source>
</evidence>
<dbReference type="GO" id="GO:0070212">
    <property type="term" value="P:protein poly-ADP-ribosylation"/>
    <property type="evidence" value="ECO:0007669"/>
    <property type="project" value="TreeGrafter"/>
</dbReference>
<dbReference type="GO" id="GO:0003714">
    <property type="term" value="F:transcription corepressor activity"/>
    <property type="evidence" value="ECO:0007669"/>
    <property type="project" value="TreeGrafter"/>
</dbReference>
<accession>A0A9W9YIE9</accession>
<dbReference type="GO" id="GO:1990404">
    <property type="term" value="F:NAD+-protein mono-ADP-ribosyltransferase activity"/>
    <property type="evidence" value="ECO:0007669"/>
    <property type="project" value="TreeGrafter"/>
</dbReference>
<dbReference type="GO" id="GO:0005737">
    <property type="term" value="C:cytoplasm"/>
    <property type="evidence" value="ECO:0007669"/>
    <property type="project" value="TreeGrafter"/>
</dbReference>
<dbReference type="GO" id="GO:0003950">
    <property type="term" value="F:NAD+ poly-ADP-ribosyltransferase activity"/>
    <property type="evidence" value="ECO:0007669"/>
    <property type="project" value="UniProtKB-UniRule"/>
</dbReference>
<keyword evidence="2 6" id="KW-0328">Glycosyltransferase</keyword>
<evidence type="ECO:0000256" key="3">
    <source>
        <dbReference type="ARBA" id="ARBA00022679"/>
    </source>
</evidence>
<name>A0A9W9YIE9_9CNID</name>
<protein>
    <recommendedName>
        <fullName evidence="6">Poly [ADP-ribose] polymerase</fullName>
        <shortName evidence="6">PARP</shortName>
        <ecNumber evidence="6">2.4.2.-</ecNumber>
    </recommendedName>
</protein>
<evidence type="ECO:0000256" key="7">
    <source>
        <dbReference type="SAM" id="MobiDB-lite"/>
    </source>
</evidence>
<dbReference type="Gene3D" id="3.90.228.10">
    <property type="match status" value="1"/>
</dbReference>
<evidence type="ECO:0000256" key="2">
    <source>
        <dbReference type="ARBA" id="ARBA00022676"/>
    </source>
</evidence>
<evidence type="ECO:0000256" key="5">
    <source>
        <dbReference type="ARBA" id="ARBA00023242"/>
    </source>
</evidence>
<feature type="domain" description="PARP catalytic" evidence="8">
    <location>
        <begin position="10"/>
        <end position="116"/>
    </location>
</feature>
<evidence type="ECO:0000313" key="9">
    <source>
        <dbReference type="EMBL" id="KAJ7351806.1"/>
    </source>
</evidence>
<proteinExistence type="predicted"/>
<evidence type="ECO:0000313" key="10">
    <source>
        <dbReference type="Proteomes" id="UP001163046"/>
    </source>
</evidence>
<feature type="region of interest" description="Disordered" evidence="7">
    <location>
        <begin position="1"/>
        <end position="23"/>
    </location>
</feature>
<dbReference type="PANTHER" id="PTHR14453:SF107">
    <property type="entry name" value="POLY [ADP-RIBOSE] POLYMERASE"/>
    <property type="match status" value="1"/>
</dbReference>
<dbReference type="EMBL" id="MU827355">
    <property type="protein sequence ID" value="KAJ7351806.1"/>
    <property type="molecule type" value="Genomic_DNA"/>
</dbReference>
<sequence>MVSSTDQAGIPLPGNWEPMPHPNTTVHTVQLSPDSSEYQVVMSKLLATASNLNVQKIERVQNPYLYQTYMLRKQKMERDNGADSERQLFHGTRAENTSSINAQGFNRSFCTNGESY</sequence>
<keyword evidence="3 6" id="KW-0808">Transferase</keyword>
<dbReference type="Proteomes" id="UP001163046">
    <property type="component" value="Unassembled WGS sequence"/>
</dbReference>
<keyword evidence="10" id="KW-1185">Reference proteome</keyword>
<keyword evidence="4 6" id="KW-0520">NAD</keyword>
<dbReference type="AlphaFoldDB" id="A0A9W9YIE9"/>
<reference evidence="9" key="1">
    <citation type="submission" date="2023-01" db="EMBL/GenBank/DDBJ databases">
        <title>Genome assembly of the deep-sea coral Lophelia pertusa.</title>
        <authorList>
            <person name="Herrera S."/>
            <person name="Cordes E."/>
        </authorList>
    </citation>
    <scope>NUCLEOTIDE SEQUENCE</scope>
    <source>
        <strain evidence="9">USNM1676648</strain>
        <tissue evidence="9">Polyp</tissue>
    </source>
</reference>
<comment type="subcellular location">
    <subcellularLocation>
        <location evidence="1">Nucleus</location>
    </subcellularLocation>
</comment>
<dbReference type="SUPFAM" id="SSF56399">
    <property type="entry name" value="ADP-ribosylation"/>
    <property type="match status" value="1"/>
</dbReference>
<dbReference type="InterPro" id="IPR012317">
    <property type="entry name" value="Poly(ADP-ribose)pol_cat_dom"/>
</dbReference>
<gene>
    <name evidence="9" type="primary">PARP14_26</name>
    <name evidence="9" type="ORF">OS493_035531</name>
</gene>